<reference evidence="1 2" key="1">
    <citation type="submission" date="2015-01" db="EMBL/GenBank/DDBJ databases">
        <title>Evolution of Trichinella species and genotypes.</title>
        <authorList>
            <person name="Korhonen P.K."/>
            <person name="Edoardo P."/>
            <person name="Giuseppe L.R."/>
            <person name="Gasser R.B."/>
        </authorList>
    </citation>
    <scope>NUCLEOTIDE SEQUENCE [LARGE SCALE GENOMIC DNA]</scope>
    <source>
        <strain evidence="1">ISS417</strain>
    </source>
</reference>
<dbReference type="AlphaFoldDB" id="A0A0V0SPP2"/>
<organism evidence="1 2">
    <name type="scientific">Trichinella murrelli</name>
    <dbReference type="NCBI Taxonomy" id="144512"/>
    <lineage>
        <taxon>Eukaryota</taxon>
        <taxon>Metazoa</taxon>
        <taxon>Ecdysozoa</taxon>
        <taxon>Nematoda</taxon>
        <taxon>Enoplea</taxon>
        <taxon>Dorylaimia</taxon>
        <taxon>Trichinellida</taxon>
        <taxon>Trichinellidae</taxon>
        <taxon>Trichinella</taxon>
    </lineage>
</organism>
<evidence type="ECO:0000313" key="2">
    <source>
        <dbReference type="Proteomes" id="UP000055048"/>
    </source>
</evidence>
<sequence length="39" mass="4618">MALYLNSEFYVSNINILQMNITLTCRKRLSLVFYCEIAK</sequence>
<protein>
    <submittedName>
        <fullName evidence="1">Uncharacterized protein</fullName>
    </submittedName>
</protein>
<evidence type="ECO:0000313" key="1">
    <source>
        <dbReference type="EMBL" id="KRX28943.1"/>
    </source>
</evidence>
<accession>A0A0V0SPP2</accession>
<comment type="caution">
    <text evidence="1">The sequence shown here is derived from an EMBL/GenBank/DDBJ whole genome shotgun (WGS) entry which is preliminary data.</text>
</comment>
<dbReference type="EMBL" id="JYDJ01003847">
    <property type="protein sequence ID" value="KRX28943.1"/>
    <property type="molecule type" value="Genomic_DNA"/>
</dbReference>
<proteinExistence type="predicted"/>
<name>A0A0V0SPP2_9BILA</name>
<dbReference type="Proteomes" id="UP000055048">
    <property type="component" value="Unassembled WGS sequence"/>
</dbReference>
<keyword evidence="2" id="KW-1185">Reference proteome</keyword>
<gene>
    <name evidence="1" type="ORF">T05_5772</name>
</gene>